<keyword evidence="6 10" id="KW-0812">Transmembrane</keyword>
<dbReference type="InterPro" id="IPR001478">
    <property type="entry name" value="PDZ"/>
</dbReference>
<keyword evidence="5" id="KW-0997">Cell inner membrane</keyword>
<evidence type="ECO:0000256" key="4">
    <source>
        <dbReference type="ARBA" id="ARBA00022475"/>
    </source>
</evidence>
<dbReference type="RefSeq" id="WP_186506322.1">
    <property type="nucleotide sequence ID" value="NZ_JACNEP010000005.1"/>
</dbReference>
<reference evidence="13" key="1">
    <citation type="journal article" date="2018" name="Int. J. Syst. Evol. Microbiol.">
        <title>Neptunicella marina gen. nov., sp. nov., isolated from surface seawater.</title>
        <authorList>
            <person name="Liu X."/>
            <person name="Lai Q."/>
            <person name="Du Y."/>
            <person name="Zhang X."/>
            <person name="Liu Z."/>
            <person name="Sun F."/>
            <person name="Shao Z."/>
        </authorList>
    </citation>
    <scope>NUCLEOTIDE SEQUENCE</scope>
    <source>
        <strain evidence="13">S27-2</strain>
    </source>
</reference>
<evidence type="ECO:0000256" key="2">
    <source>
        <dbReference type="ARBA" id="ARBA00007986"/>
    </source>
</evidence>
<dbReference type="Gene3D" id="2.30.30.830">
    <property type="match status" value="1"/>
</dbReference>
<dbReference type="SUPFAM" id="SSF50156">
    <property type="entry name" value="PDZ domain-like"/>
    <property type="match status" value="1"/>
</dbReference>
<evidence type="ECO:0000259" key="12">
    <source>
        <dbReference type="Pfam" id="PF13180"/>
    </source>
</evidence>
<sequence>MIKTNYNLKQLSDQLTRLEPYAPRVLVVLLAIYLLNYAAMMTWKLIPAPQQNDAIALNTPVSNSSSKGVAVNISKIKALDLFGKTSTQTTSKPIVTTTDAPETKLKLTLTGVVASTAETAGAAIVESRGQQNTYGIGDKIDGTSATVSEVYADRITIQNGGRMETLMLDGIDYNKQPTLLVGANDQPEMLENEQDQDSIQHRTLTPRVRDLRQEIAERPATFSEYISITPAINNGGPIGYRVNPGKSPELFNEAGLKSNDIITELNGLDLTDPQQAMEALSSLNEADSLQITVNRDGELLTLYLDLPSS</sequence>
<dbReference type="Pfam" id="PF13180">
    <property type="entry name" value="PDZ_2"/>
    <property type="match status" value="1"/>
</dbReference>
<evidence type="ECO:0000313" key="14">
    <source>
        <dbReference type="Proteomes" id="UP000601768"/>
    </source>
</evidence>
<protein>
    <submittedName>
        <fullName evidence="13">Type II secretion system protein GspC</fullName>
    </submittedName>
</protein>
<evidence type="ECO:0000256" key="7">
    <source>
        <dbReference type="ARBA" id="ARBA00022927"/>
    </source>
</evidence>
<dbReference type="InterPro" id="IPR001639">
    <property type="entry name" value="T2SS_protein-GspC"/>
</dbReference>
<dbReference type="GO" id="GO:0005886">
    <property type="term" value="C:plasma membrane"/>
    <property type="evidence" value="ECO:0007669"/>
    <property type="project" value="UniProtKB-SubCell"/>
</dbReference>
<keyword evidence="14" id="KW-1185">Reference proteome</keyword>
<organism evidence="13 14">
    <name type="scientific">Neptunicella marina</name>
    <dbReference type="NCBI Taxonomy" id="2125989"/>
    <lineage>
        <taxon>Bacteria</taxon>
        <taxon>Pseudomonadati</taxon>
        <taxon>Pseudomonadota</taxon>
        <taxon>Gammaproteobacteria</taxon>
        <taxon>Alteromonadales</taxon>
        <taxon>Alteromonadaceae</taxon>
        <taxon>Neptunicella</taxon>
    </lineage>
</organism>
<gene>
    <name evidence="13" type="primary">gspC</name>
    <name evidence="13" type="ORF">H8B19_08235</name>
</gene>
<dbReference type="InterPro" id="IPR036034">
    <property type="entry name" value="PDZ_sf"/>
</dbReference>
<evidence type="ECO:0000256" key="8">
    <source>
        <dbReference type="ARBA" id="ARBA00022989"/>
    </source>
</evidence>
<keyword evidence="9 10" id="KW-0472">Membrane</keyword>
<evidence type="ECO:0000256" key="5">
    <source>
        <dbReference type="ARBA" id="ARBA00022519"/>
    </source>
</evidence>
<accession>A0A8J6M1Y6</accession>
<dbReference type="Gene3D" id="2.30.42.10">
    <property type="match status" value="1"/>
</dbReference>
<evidence type="ECO:0000313" key="13">
    <source>
        <dbReference type="EMBL" id="MBC3765862.1"/>
    </source>
</evidence>
<dbReference type="AlphaFoldDB" id="A0A8J6M1Y6"/>
<reference evidence="13" key="2">
    <citation type="submission" date="2020-08" db="EMBL/GenBank/DDBJ databases">
        <authorList>
            <person name="Lai Q."/>
        </authorList>
    </citation>
    <scope>NUCLEOTIDE SEQUENCE</scope>
    <source>
        <strain evidence="13">S27-2</strain>
    </source>
</reference>
<feature type="domain" description="Type II secretion system protein GspC N-terminal" evidence="11">
    <location>
        <begin position="28"/>
        <end position="168"/>
    </location>
</feature>
<evidence type="ECO:0000259" key="11">
    <source>
        <dbReference type="Pfam" id="PF11356"/>
    </source>
</evidence>
<keyword evidence="7" id="KW-0653">Protein transport</keyword>
<dbReference type="NCBIfam" id="TIGR01713">
    <property type="entry name" value="typeII_sec_gspC"/>
    <property type="match status" value="1"/>
</dbReference>
<proteinExistence type="inferred from homology"/>
<dbReference type="GO" id="GO:0015627">
    <property type="term" value="C:type II protein secretion system complex"/>
    <property type="evidence" value="ECO:0007669"/>
    <property type="project" value="InterPro"/>
</dbReference>
<dbReference type="GO" id="GO:0015628">
    <property type="term" value="P:protein secretion by the type II secretion system"/>
    <property type="evidence" value="ECO:0007669"/>
    <property type="project" value="InterPro"/>
</dbReference>
<name>A0A8J6M1Y6_9ALTE</name>
<evidence type="ECO:0000256" key="9">
    <source>
        <dbReference type="ARBA" id="ARBA00023136"/>
    </source>
</evidence>
<feature type="transmembrane region" description="Helical" evidence="10">
    <location>
        <begin position="21"/>
        <end position="43"/>
    </location>
</feature>
<dbReference type="EMBL" id="JACNEP010000005">
    <property type="protein sequence ID" value="MBC3765862.1"/>
    <property type="molecule type" value="Genomic_DNA"/>
</dbReference>
<dbReference type="Pfam" id="PF11356">
    <property type="entry name" value="T2SSC"/>
    <property type="match status" value="1"/>
</dbReference>
<evidence type="ECO:0000256" key="6">
    <source>
        <dbReference type="ARBA" id="ARBA00022692"/>
    </source>
</evidence>
<comment type="subcellular location">
    <subcellularLocation>
        <location evidence="1">Cell inner membrane</location>
    </subcellularLocation>
</comment>
<evidence type="ECO:0000256" key="3">
    <source>
        <dbReference type="ARBA" id="ARBA00022448"/>
    </source>
</evidence>
<dbReference type="Proteomes" id="UP000601768">
    <property type="component" value="Unassembled WGS sequence"/>
</dbReference>
<keyword evidence="8 10" id="KW-1133">Transmembrane helix</keyword>
<keyword evidence="3" id="KW-0813">Transport</keyword>
<feature type="domain" description="PDZ" evidence="12">
    <location>
        <begin position="251"/>
        <end position="305"/>
    </location>
</feature>
<keyword evidence="4" id="KW-1003">Cell membrane</keyword>
<evidence type="ECO:0000256" key="10">
    <source>
        <dbReference type="SAM" id="Phobius"/>
    </source>
</evidence>
<dbReference type="InterPro" id="IPR024961">
    <property type="entry name" value="T2SS_GspC_N"/>
</dbReference>
<evidence type="ECO:0000256" key="1">
    <source>
        <dbReference type="ARBA" id="ARBA00004533"/>
    </source>
</evidence>
<comment type="similarity">
    <text evidence="2">Belongs to the GSP C family.</text>
</comment>
<comment type="caution">
    <text evidence="13">The sequence shown here is derived from an EMBL/GenBank/DDBJ whole genome shotgun (WGS) entry which is preliminary data.</text>
</comment>